<dbReference type="Gene3D" id="3.40.630.30">
    <property type="match status" value="1"/>
</dbReference>
<dbReference type="PROSITE" id="PS51186">
    <property type="entry name" value="GNAT"/>
    <property type="match status" value="1"/>
</dbReference>
<dbReference type="Pfam" id="PF13302">
    <property type="entry name" value="Acetyltransf_3"/>
    <property type="match status" value="1"/>
</dbReference>
<protein>
    <submittedName>
        <fullName evidence="2">GNAT family protein</fullName>
    </submittedName>
</protein>
<feature type="domain" description="N-acetyltransferase" evidence="1">
    <location>
        <begin position="36"/>
        <end position="178"/>
    </location>
</feature>
<evidence type="ECO:0000259" key="1">
    <source>
        <dbReference type="PROSITE" id="PS51186"/>
    </source>
</evidence>
<dbReference type="InterPro" id="IPR016181">
    <property type="entry name" value="Acyl_CoA_acyltransferase"/>
</dbReference>
<dbReference type="PANTHER" id="PTHR43792:SF1">
    <property type="entry name" value="N-ACETYLTRANSFERASE DOMAIN-CONTAINING PROTEIN"/>
    <property type="match status" value="1"/>
</dbReference>
<organism evidence="2 3">
    <name type="scientific">Kitasatospora terrestris</name>
    <dbReference type="NCBI Taxonomy" id="258051"/>
    <lineage>
        <taxon>Bacteria</taxon>
        <taxon>Bacillati</taxon>
        <taxon>Actinomycetota</taxon>
        <taxon>Actinomycetes</taxon>
        <taxon>Kitasatosporales</taxon>
        <taxon>Streptomycetaceae</taxon>
        <taxon>Kitasatospora</taxon>
    </lineage>
</organism>
<gene>
    <name evidence="2" type="ORF">GCM10023235_42630</name>
</gene>
<dbReference type="Proteomes" id="UP001501752">
    <property type="component" value="Unassembled WGS sequence"/>
</dbReference>
<evidence type="ECO:0000313" key="3">
    <source>
        <dbReference type="Proteomes" id="UP001501752"/>
    </source>
</evidence>
<accession>A0ABP9DZX0</accession>
<evidence type="ECO:0000313" key="2">
    <source>
        <dbReference type="EMBL" id="GAA4860190.1"/>
    </source>
</evidence>
<proteinExistence type="predicted"/>
<sequence>MELIRLTGPRLICREYRQTPEEAEALHAVFGDPQTARYLPFEPRGVEECADQIGHYLEEAEREPRTYYRLAVVPLADAGDDGEGGVPIGQAAFTRDGDTAAFVGYALRRDTWGRGYAGEITELLCGFGFRTLGLHRLAARIDPDNTASARVVERAGFRLEGRIRHELRVGGSWRDSLQYSLLEPEWAAARTT</sequence>
<dbReference type="RefSeq" id="WP_345698448.1">
    <property type="nucleotide sequence ID" value="NZ_BAABIS010000001.1"/>
</dbReference>
<comment type="caution">
    <text evidence="2">The sequence shown here is derived from an EMBL/GenBank/DDBJ whole genome shotgun (WGS) entry which is preliminary data.</text>
</comment>
<name>A0ABP9DZX0_9ACTN</name>
<dbReference type="InterPro" id="IPR051531">
    <property type="entry name" value="N-acetyltransferase"/>
</dbReference>
<dbReference type="SUPFAM" id="SSF55729">
    <property type="entry name" value="Acyl-CoA N-acyltransferases (Nat)"/>
    <property type="match status" value="1"/>
</dbReference>
<dbReference type="PANTHER" id="PTHR43792">
    <property type="entry name" value="GNAT FAMILY, PUTATIVE (AFU_ORTHOLOGUE AFUA_3G00765)-RELATED-RELATED"/>
    <property type="match status" value="1"/>
</dbReference>
<dbReference type="EMBL" id="BAABIS010000001">
    <property type="protein sequence ID" value="GAA4860190.1"/>
    <property type="molecule type" value="Genomic_DNA"/>
</dbReference>
<reference evidence="3" key="1">
    <citation type="journal article" date="2019" name="Int. J. Syst. Evol. Microbiol.">
        <title>The Global Catalogue of Microorganisms (GCM) 10K type strain sequencing project: providing services to taxonomists for standard genome sequencing and annotation.</title>
        <authorList>
            <consortium name="The Broad Institute Genomics Platform"/>
            <consortium name="The Broad Institute Genome Sequencing Center for Infectious Disease"/>
            <person name="Wu L."/>
            <person name="Ma J."/>
        </authorList>
    </citation>
    <scope>NUCLEOTIDE SEQUENCE [LARGE SCALE GENOMIC DNA]</scope>
    <source>
        <strain evidence="3">JCM 13006</strain>
    </source>
</reference>
<dbReference type="InterPro" id="IPR000182">
    <property type="entry name" value="GNAT_dom"/>
</dbReference>
<keyword evidence="3" id="KW-1185">Reference proteome</keyword>